<dbReference type="Proteomes" id="UP001164746">
    <property type="component" value="Chromosome 6"/>
</dbReference>
<dbReference type="EMBL" id="CP111017">
    <property type="protein sequence ID" value="WAR06737.1"/>
    <property type="molecule type" value="Genomic_DNA"/>
</dbReference>
<accession>A0ABY7ECQ9</accession>
<evidence type="ECO:0008006" key="3">
    <source>
        <dbReference type="Google" id="ProtNLM"/>
    </source>
</evidence>
<sequence>MYRRIQTGFHQKQQSNFYKAQMLVKCYLGIF</sequence>
<proteinExistence type="predicted"/>
<organism evidence="1 2">
    <name type="scientific">Mya arenaria</name>
    <name type="common">Soft-shell clam</name>
    <dbReference type="NCBI Taxonomy" id="6604"/>
    <lineage>
        <taxon>Eukaryota</taxon>
        <taxon>Metazoa</taxon>
        <taxon>Spiralia</taxon>
        <taxon>Lophotrochozoa</taxon>
        <taxon>Mollusca</taxon>
        <taxon>Bivalvia</taxon>
        <taxon>Autobranchia</taxon>
        <taxon>Heteroconchia</taxon>
        <taxon>Euheterodonta</taxon>
        <taxon>Imparidentia</taxon>
        <taxon>Neoheterodontei</taxon>
        <taxon>Myida</taxon>
        <taxon>Myoidea</taxon>
        <taxon>Myidae</taxon>
        <taxon>Mya</taxon>
    </lineage>
</organism>
<name>A0ABY7ECQ9_MYAAR</name>
<protein>
    <recommendedName>
        <fullName evidence="3">Ribosomal protein S16</fullName>
    </recommendedName>
</protein>
<gene>
    <name evidence="1" type="ORF">MAR_016695</name>
</gene>
<keyword evidence="2" id="KW-1185">Reference proteome</keyword>
<evidence type="ECO:0000313" key="2">
    <source>
        <dbReference type="Proteomes" id="UP001164746"/>
    </source>
</evidence>
<reference evidence="1" key="1">
    <citation type="submission" date="2022-11" db="EMBL/GenBank/DDBJ databases">
        <title>Centuries of genome instability and evolution in soft-shell clam transmissible cancer (bioRxiv).</title>
        <authorList>
            <person name="Hart S.F.M."/>
            <person name="Yonemitsu M.A."/>
            <person name="Giersch R.M."/>
            <person name="Beal B.F."/>
            <person name="Arriagada G."/>
            <person name="Davis B.W."/>
            <person name="Ostrander E.A."/>
            <person name="Goff S.P."/>
            <person name="Metzger M.J."/>
        </authorList>
    </citation>
    <scope>NUCLEOTIDE SEQUENCE</scope>
    <source>
        <strain evidence="1">MELC-2E11</strain>
        <tissue evidence="1">Siphon/mantle</tissue>
    </source>
</reference>
<evidence type="ECO:0000313" key="1">
    <source>
        <dbReference type="EMBL" id="WAR06737.1"/>
    </source>
</evidence>